<name>M3A9T3_9PROT</name>
<dbReference type="OrthoDB" id="7349773at2"/>
<sequence>MWLEFMTMWQRDRVGDRRVARRIAMSVLAVSVMMATGGASAKEAACPPSTAPQANVQPRAMALKDIQALANKPNPKVEGSVIVTEGYLIRAISVRPTVSRCGARVERSYRLRLLPKKPTSLKGRFSFRHAVVATVPARLVEGRMDADGAPVALVGERVRLSGMLTFAAMSRERLNKTQGSLWELVAVTDVTPCSAETCPAAGP</sequence>
<evidence type="ECO:0000256" key="1">
    <source>
        <dbReference type="SAM" id="SignalP"/>
    </source>
</evidence>
<reference evidence="2 3" key="1">
    <citation type="journal article" date="2014" name="Genome Announc.">
        <title>Draft Genome Sequence of Magnetospirillum sp. Strain SO-1, a Freshwater Magnetotactic Bacterium Isolated from the Ol'khovka River, Russia.</title>
        <authorList>
            <person name="Grouzdev D.S."/>
            <person name="Dziuba M.V."/>
            <person name="Sukhacheva M.S."/>
            <person name="Mardanov A.V."/>
            <person name="Beletskiy A.V."/>
            <person name="Kuznetsov B.B."/>
            <person name="Skryabin K.G."/>
        </authorList>
    </citation>
    <scope>NUCLEOTIDE SEQUENCE [LARGE SCALE GENOMIC DNA]</scope>
    <source>
        <strain evidence="2 3">SO-1</strain>
    </source>
</reference>
<proteinExistence type="predicted"/>
<dbReference type="EMBL" id="AONQ01000032">
    <property type="protein sequence ID" value="EME69538.1"/>
    <property type="molecule type" value="Genomic_DNA"/>
</dbReference>
<evidence type="ECO:0000313" key="3">
    <source>
        <dbReference type="Proteomes" id="UP000011744"/>
    </source>
</evidence>
<feature type="chain" id="PRO_5004031151" evidence="1">
    <location>
        <begin position="42"/>
        <end position="203"/>
    </location>
</feature>
<gene>
    <name evidence="2" type="ORF">H261_12829</name>
</gene>
<evidence type="ECO:0000313" key="2">
    <source>
        <dbReference type="EMBL" id="EME69538.1"/>
    </source>
</evidence>
<protein>
    <submittedName>
        <fullName evidence="2">Uncharacterized protein</fullName>
    </submittedName>
</protein>
<dbReference type="RefSeq" id="WP_008618078.1">
    <property type="nucleotide sequence ID" value="NZ_AONQ01000032.1"/>
</dbReference>
<dbReference type="AlphaFoldDB" id="M3A9T3"/>
<comment type="caution">
    <text evidence="2">The sequence shown here is derived from an EMBL/GenBank/DDBJ whole genome shotgun (WGS) entry which is preliminary data.</text>
</comment>
<feature type="signal peptide" evidence="1">
    <location>
        <begin position="1"/>
        <end position="41"/>
    </location>
</feature>
<dbReference type="Proteomes" id="UP000011744">
    <property type="component" value="Unassembled WGS sequence"/>
</dbReference>
<organism evidence="2 3">
    <name type="scientific">Paramagnetospirillum caucaseum</name>
    <dbReference type="NCBI Taxonomy" id="1244869"/>
    <lineage>
        <taxon>Bacteria</taxon>
        <taxon>Pseudomonadati</taxon>
        <taxon>Pseudomonadota</taxon>
        <taxon>Alphaproteobacteria</taxon>
        <taxon>Rhodospirillales</taxon>
        <taxon>Magnetospirillaceae</taxon>
        <taxon>Paramagnetospirillum</taxon>
    </lineage>
</organism>
<dbReference type="STRING" id="1244869.H261_12829"/>
<accession>M3A9T3</accession>
<keyword evidence="1" id="KW-0732">Signal</keyword>
<keyword evidence="3" id="KW-1185">Reference proteome</keyword>